<organism evidence="1">
    <name type="scientific">Desulfobacca acetoxidans</name>
    <dbReference type="NCBI Taxonomy" id="60893"/>
    <lineage>
        <taxon>Bacteria</taxon>
        <taxon>Pseudomonadati</taxon>
        <taxon>Thermodesulfobacteriota</taxon>
        <taxon>Desulfobaccia</taxon>
        <taxon>Desulfobaccales</taxon>
        <taxon>Desulfobaccaceae</taxon>
        <taxon>Desulfobacca</taxon>
    </lineage>
</organism>
<accession>A0A7C3WII0</accession>
<dbReference type="AlphaFoldDB" id="A0A7C3WII0"/>
<reference evidence="1" key="1">
    <citation type="journal article" date="2020" name="mSystems">
        <title>Genome- and Community-Level Interaction Insights into Carbon Utilization and Element Cycling Functions of Hydrothermarchaeota in Hydrothermal Sediment.</title>
        <authorList>
            <person name="Zhou Z."/>
            <person name="Liu Y."/>
            <person name="Xu W."/>
            <person name="Pan J."/>
            <person name="Luo Z.H."/>
            <person name="Li M."/>
        </authorList>
    </citation>
    <scope>NUCLEOTIDE SEQUENCE [LARGE SCALE GENOMIC DNA]</scope>
    <source>
        <strain evidence="1">SpSt-776</strain>
    </source>
</reference>
<gene>
    <name evidence="1" type="ORF">ENV62_08855</name>
</gene>
<proteinExistence type="predicted"/>
<dbReference type="EMBL" id="DTHB01000053">
    <property type="protein sequence ID" value="HGB15328.1"/>
    <property type="molecule type" value="Genomic_DNA"/>
</dbReference>
<sequence>MCDIIWCKKEVDGKPCNTVNYLDPYCFWNWKGKVNCAHCGTVYYIHMIQGHMYKGPEEQPPGTEPDIRPLYADRPLEGYTNYPMGTPGRTRPFECLPRHIYLGVPDMVKFSIRNRPVRGWRPQPPSAGIAGQFPYYWDLKNLSPDVWEEYQQKIARGEVKDW</sequence>
<name>A0A7C3WII0_9BACT</name>
<evidence type="ECO:0000313" key="1">
    <source>
        <dbReference type="EMBL" id="HGB15328.1"/>
    </source>
</evidence>
<comment type="caution">
    <text evidence="1">The sequence shown here is derived from an EMBL/GenBank/DDBJ whole genome shotgun (WGS) entry which is preliminary data.</text>
</comment>
<protein>
    <submittedName>
        <fullName evidence="1">Uncharacterized protein</fullName>
    </submittedName>
</protein>